<organism evidence="1 2">
    <name type="scientific">Nesidiocoris tenuis</name>
    <dbReference type="NCBI Taxonomy" id="355587"/>
    <lineage>
        <taxon>Eukaryota</taxon>
        <taxon>Metazoa</taxon>
        <taxon>Ecdysozoa</taxon>
        <taxon>Arthropoda</taxon>
        <taxon>Hexapoda</taxon>
        <taxon>Insecta</taxon>
        <taxon>Pterygota</taxon>
        <taxon>Neoptera</taxon>
        <taxon>Paraneoptera</taxon>
        <taxon>Hemiptera</taxon>
        <taxon>Heteroptera</taxon>
        <taxon>Panheteroptera</taxon>
        <taxon>Cimicomorpha</taxon>
        <taxon>Miridae</taxon>
        <taxon>Dicyphina</taxon>
        <taxon>Nesidiocoris</taxon>
    </lineage>
</organism>
<dbReference type="PANTHER" id="PTHR46113">
    <property type="entry name" value="SNAC DOMAIN-CONTAINING PROTEIN"/>
    <property type="match status" value="1"/>
</dbReference>
<dbReference type="OrthoDB" id="6629168at2759"/>
<proteinExistence type="predicted"/>
<evidence type="ECO:0000313" key="1">
    <source>
        <dbReference type="EMBL" id="CAB0016436.1"/>
    </source>
</evidence>
<gene>
    <name evidence="1" type="ORF">NTEN_LOCUS20614</name>
</gene>
<sequence>MEVLRVIYAPLVQNHLRFRSIILKFNCEFIRGWFEAFGSGINNFLLLLRSLNPLTGHRLLQNRTNFYTHSASIEPRSTYLPFLSPKCFGIMRSILNCQHAKRKVPHGLEPIGVHCQVNEGGLFISDGNPRGYCHSFRISPPQGLVDFLNLDARLGKTHYPVLPDYSKYFVHISNFSVNYFQALYLLKLEGLQVNEAIAEVALKKFSGHLWYLSEVLVAFAFFDENVPLETKTKMVQALENEGQEDTLRRITIDSRVIEMSSLEDFVSQNTRKFFSITGLSPDFLEREVVTWESDPEYLHIKNIVSSMRVVNDIAERGIALMEEYNKLRTQNEEQKQYLLLTTTTTTTATKTTTTITIRTTTTTTTFIRMGCLFGTVRTNIKLTIYIKSYPSSRTCGTFKLGRFPAISGRTVLDDEQGRRGPRVVEPGAYRYFFLVPTQFWGRVDLTPQEGQSIPPRKIWWLSDANVGNKFCGDSSSSSTQTEVKLEVKLKLTFKLELKVEVKLKLKFKLELKLEVKLKLTFKLELKLESGENTQIIILDPRYHLQNRIFPFLCIHNLWKTERRAKDTLQEGHWERSGLGRAIGDLASRVCHGQCPRDLSPSPERDSVYLKTLSLIFDFKLLTAISGVRSADGMETEVERSGRSRVAVS</sequence>
<accession>A0A6H5HER3</accession>
<feature type="non-terminal residue" evidence="1">
    <location>
        <position position="648"/>
    </location>
</feature>
<evidence type="ECO:0000313" key="2">
    <source>
        <dbReference type="Proteomes" id="UP000479000"/>
    </source>
</evidence>
<reference evidence="1 2" key="1">
    <citation type="submission" date="2020-02" db="EMBL/GenBank/DDBJ databases">
        <authorList>
            <person name="Ferguson B K."/>
        </authorList>
    </citation>
    <scope>NUCLEOTIDE SEQUENCE [LARGE SCALE GENOMIC DNA]</scope>
</reference>
<name>A0A6H5HER3_9HEMI</name>
<dbReference type="AlphaFoldDB" id="A0A6H5HER3"/>
<keyword evidence="2" id="KW-1185">Reference proteome</keyword>
<dbReference type="PANTHER" id="PTHR46113:SF1">
    <property type="entry name" value="PEPTIDASE M17 LEUCYL AMINOPEPTIDASE N-TERMINAL DOMAIN-CONTAINING PROTEIN"/>
    <property type="match status" value="1"/>
</dbReference>
<dbReference type="Proteomes" id="UP000479000">
    <property type="component" value="Unassembled WGS sequence"/>
</dbReference>
<dbReference type="EMBL" id="CADCXU010030332">
    <property type="protein sequence ID" value="CAB0016436.1"/>
    <property type="molecule type" value="Genomic_DNA"/>
</dbReference>
<protein>
    <submittedName>
        <fullName evidence="1">Uncharacterized protein</fullName>
    </submittedName>
</protein>